<organism evidence="2 3">
    <name type="scientific">Acinetobacter cumulans</name>
    <dbReference type="NCBI Taxonomy" id="2136182"/>
    <lineage>
        <taxon>Bacteria</taxon>
        <taxon>Pseudomonadati</taxon>
        <taxon>Pseudomonadota</taxon>
        <taxon>Gammaproteobacteria</taxon>
        <taxon>Moraxellales</taxon>
        <taxon>Moraxellaceae</taxon>
        <taxon>Acinetobacter</taxon>
    </lineage>
</organism>
<feature type="signal peptide" evidence="1">
    <location>
        <begin position="1"/>
        <end position="21"/>
    </location>
</feature>
<feature type="chain" id="PRO_5019840243" description="Lipoprotein" evidence="1">
    <location>
        <begin position="22"/>
        <end position="126"/>
    </location>
</feature>
<dbReference type="Proteomes" id="UP000267166">
    <property type="component" value="Unassembled WGS sequence"/>
</dbReference>
<comment type="caution">
    <text evidence="2">The sequence shown here is derived from an EMBL/GenBank/DDBJ whole genome shotgun (WGS) entry which is preliminary data.</text>
</comment>
<keyword evidence="1" id="KW-0732">Signal</keyword>
<evidence type="ECO:0000256" key="1">
    <source>
        <dbReference type="SAM" id="SignalP"/>
    </source>
</evidence>
<dbReference type="AlphaFoldDB" id="A0A498CTM4"/>
<dbReference type="EMBL" id="RCHD01000052">
    <property type="protein sequence ID" value="RLL30715.1"/>
    <property type="molecule type" value="Genomic_DNA"/>
</dbReference>
<evidence type="ECO:0000313" key="2">
    <source>
        <dbReference type="EMBL" id="RLL30715.1"/>
    </source>
</evidence>
<dbReference type="RefSeq" id="WP_121594924.1">
    <property type="nucleotide sequence ID" value="NZ_RCHD01000052.1"/>
</dbReference>
<evidence type="ECO:0000313" key="3">
    <source>
        <dbReference type="Proteomes" id="UP000267166"/>
    </source>
</evidence>
<sequence length="126" mass="13946">MNKCFKSILLAVTAAAGLMLSGCGSSLDPNTFSVEMNVEDTSNWYAQNQVANVITIRSNSPDPIDVTNVLINNGECSYEGYRRSLEYPQRFKMGLRLRLKLTGCGYDNVVRVDVETEQGTASYSFN</sequence>
<dbReference type="PROSITE" id="PS51257">
    <property type="entry name" value="PROKAR_LIPOPROTEIN"/>
    <property type="match status" value="1"/>
</dbReference>
<name>A0A498CTM4_9GAMM</name>
<evidence type="ECO:0008006" key="4">
    <source>
        <dbReference type="Google" id="ProtNLM"/>
    </source>
</evidence>
<gene>
    <name evidence="2" type="ORF">D9K80_15755</name>
</gene>
<proteinExistence type="predicted"/>
<reference evidence="2 3" key="1">
    <citation type="submission" date="2018-09" db="EMBL/GenBank/DDBJ databases">
        <title>The draft genome of Acinetobacter sp. strains.</title>
        <authorList>
            <person name="Qin J."/>
            <person name="Feng Y."/>
            <person name="Zong Z."/>
        </authorList>
    </citation>
    <scope>NUCLEOTIDE SEQUENCE [LARGE SCALE GENOMIC DNA]</scope>
    <source>
        <strain evidence="2 3">WCHAc060003</strain>
    </source>
</reference>
<accession>A0A498CTM4</accession>
<protein>
    <recommendedName>
        <fullName evidence="4">Lipoprotein</fullName>
    </recommendedName>
</protein>